<evidence type="ECO:0000256" key="9">
    <source>
        <dbReference type="ARBA" id="ARBA00022748"/>
    </source>
</evidence>
<dbReference type="InterPro" id="IPR007078">
    <property type="entry name" value="Haem_export_protD_CcmD"/>
</dbReference>
<evidence type="ECO:0000256" key="7">
    <source>
        <dbReference type="ARBA" id="ARBA00022519"/>
    </source>
</evidence>
<dbReference type="GO" id="GO:0005886">
    <property type="term" value="C:plasma membrane"/>
    <property type="evidence" value="ECO:0007669"/>
    <property type="project" value="UniProtKB-SubCell"/>
</dbReference>
<dbReference type="Pfam" id="PF04995">
    <property type="entry name" value="CcmD"/>
    <property type="match status" value="1"/>
</dbReference>
<evidence type="ECO:0000313" key="13">
    <source>
        <dbReference type="EMBL" id="CPR17086.1"/>
    </source>
</evidence>
<dbReference type="KEGG" id="fil:BN1229_v1_1096"/>
<dbReference type="NCBIfam" id="TIGR03141">
    <property type="entry name" value="cytochro_ccmD"/>
    <property type="match status" value="1"/>
</dbReference>
<comment type="function">
    <text evidence="1 12">Required for the export of heme to the periplasm for the biogenesis of c-type cytochromes.</text>
</comment>
<evidence type="ECO:0000313" key="14">
    <source>
        <dbReference type="Proteomes" id="UP000033187"/>
    </source>
</evidence>
<evidence type="ECO:0000256" key="8">
    <source>
        <dbReference type="ARBA" id="ARBA00022692"/>
    </source>
</evidence>
<keyword evidence="11 12" id="KW-0472">Membrane</keyword>
<evidence type="ECO:0000256" key="11">
    <source>
        <dbReference type="ARBA" id="ARBA00023136"/>
    </source>
</evidence>
<evidence type="ECO:0000256" key="1">
    <source>
        <dbReference type="ARBA" id="ARBA00002442"/>
    </source>
</evidence>
<feature type="transmembrane region" description="Helical" evidence="12">
    <location>
        <begin position="6"/>
        <end position="30"/>
    </location>
</feature>
<protein>
    <recommendedName>
        <fullName evidence="4 12">Heme exporter protein D</fullName>
    </recommendedName>
</protein>
<evidence type="ECO:0000256" key="10">
    <source>
        <dbReference type="ARBA" id="ARBA00022989"/>
    </source>
</evidence>
<comment type="similarity">
    <text evidence="3 12">Belongs to the CcmD/CycX/HelD family.</text>
</comment>
<keyword evidence="6 12" id="KW-1003">Cell membrane</keyword>
<gene>
    <name evidence="13" type="primary">cycX</name>
    <name evidence="13" type="ORF">YBN1229_v1_1097</name>
</gene>
<evidence type="ECO:0000256" key="4">
    <source>
        <dbReference type="ARBA" id="ARBA00016461"/>
    </source>
</evidence>
<evidence type="ECO:0000256" key="5">
    <source>
        <dbReference type="ARBA" id="ARBA00022448"/>
    </source>
</evidence>
<evidence type="ECO:0000256" key="12">
    <source>
        <dbReference type="RuleBase" id="RU363101"/>
    </source>
</evidence>
<organism evidence="13 14">
    <name type="scientific">Candidatus Filomicrobium marinum</name>
    <dbReference type="NCBI Taxonomy" id="1608628"/>
    <lineage>
        <taxon>Bacteria</taxon>
        <taxon>Pseudomonadati</taxon>
        <taxon>Pseudomonadota</taxon>
        <taxon>Alphaproteobacteria</taxon>
        <taxon>Hyphomicrobiales</taxon>
        <taxon>Hyphomicrobiaceae</taxon>
        <taxon>Filomicrobium</taxon>
    </lineage>
</organism>
<proteinExistence type="inferred from homology"/>
<keyword evidence="10 12" id="KW-1133">Transmembrane helix</keyword>
<sequence>MDFGPHATFIIAAYAAVIIVLGGLIFWLIFDGFHQRRLLNELEARGVRRRSAQRVSRGRLDHE</sequence>
<reference evidence="14" key="1">
    <citation type="submission" date="2015-02" db="EMBL/GenBank/DDBJ databases">
        <authorList>
            <person name="Chooi Y.-H."/>
        </authorList>
    </citation>
    <scope>NUCLEOTIDE SEQUENCE [LARGE SCALE GENOMIC DNA]</scope>
    <source>
        <strain evidence="14">strain Y</strain>
    </source>
</reference>
<dbReference type="KEGG" id="fiy:BN1229_v1_1097"/>
<dbReference type="Proteomes" id="UP000033187">
    <property type="component" value="Chromosome 1"/>
</dbReference>
<keyword evidence="5 12" id="KW-0813">Transport</keyword>
<accession>A0A0D6JCF3</accession>
<dbReference type="AlphaFoldDB" id="A0A0D6JCF3"/>
<keyword evidence="9 12" id="KW-0201">Cytochrome c-type biogenesis</keyword>
<keyword evidence="8 12" id="KW-0812">Transmembrane</keyword>
<evidence type="ECO:0000256" key="6">
    <source>
        <dbReference type="ARBA" id="ARBA00022475"/>
    </source>
</evidence>
<dbReference type="GO" id="GO:0017004">
    <property type="term" value="P:cytochrome complex assembly"/>
    <property type="evidence" value="ECO:0007669"/>
    <property type="project" value="UniProtKB-KW"/>
</dbReference>
<name>A0A0D6JCF3_9HYPH</name>
<dbReference type="RefSeq" id="WP_046477183.1">
    <property type="nucleotide sequence ID" value="NZ_LN829118.1"/>
</dbReference>
<evidence type="ECO:0000256" key="3">
    <source>
        <dbReference type="ARBA" id="ARBA00008741"/>
    </source>
</evidence>
<keyword evidence="14" id="KW-1185">Reference proteome</keyword>
<comment type="subcellular location">
    <subcellularLocation>
        <location evidence="2 12">Cell inner membrane</location>
        <topology evidence="2 12">Single-pass membrane protein</topology>
    </subcellularLocation>
</comment>
<evidence type="ECO:0000256" key="2">
    <source>
        <dbReference type="ARBA" id="ARBA00004377"/>
    </source>
</evidence>
<dbReference type="EMBL" id="LN829119">
    <property type="protein sequence ID" value="CPR17086.1"/>
    <property type="molecule type" value="Genomic_DNA"/>
</dbReference>
<dbReference type="GO" id="GO:0015886">
    <property type="term" value="P:heme transport"/>
    <property type="evidence" value="ECO:0007669"/>
    <property type="project" value="InterPro"/>
</dbReference>
<keyword evidence="7 12" id="KW-0997">Cell inner membrane</keyword>